<dbReference type="InterPro" id="IPR020449">
    <property type="entry name" value="Tscrpt_reg_AraC-type_HTH"/>
</dbReference>
<keyword evidence="1" id="KW-0805">Transcription regulation</keyword>
<dbReference type="AlphaFoldDB" id="A0A3L7DW47"/>
<accession>A0A3L7DW47</accession>
<gene>
    <name evidence="5" type="ORF">DWB85_19085</name>
</gene>
<sequence>MPATAINQGKPPTVLSSWTQVLVSALEQRGLDTRPLLLAAGIDPASVAEPGRRFPLAATTRLWQLAAEQTREETLGLWVSKFSNHTTFHALGYAFMASRNLREALERVVRFNATVSDVAEVSFARRADTSVIDWHLRPGATQPAPEAMEAVISAILRACRRLLGPDFSPLRVKLMRPEPEQAQAFADFFRCEVEYAHPGYELEFLTGELERPLAGGNDELARSNDRVMEAYLARLEIGSVATRLRTLLATDLPSGVKSQEDYAGILGMSGRSLQRKLSAEGVTFNQVLSETRCDLARSYLGEAGGPSLAEVAFLLGFSDSSSFSRAFHRWTGIAPSAFAAGERPQHQDPGL</sequence>
<dbReference type="InterPro" id="IPR018060">
    <property type="entry name" value="HTH_AraC"/>
</dbReference>
<dbReference type="RefSeq" id="WP_117957657.1">
    <property type="nucleotide sequence ID" value="NZ_QRAN01000044.1"/>
</dbReference>
<evidence type="ECO:0000256" key="1">
    <source>
        <dbReference type="ARBA" id="ARBA00023015"/>
    </source>
</evidence>
<feature type="domain" description="HTH araC/xylS-type" evidence="4">
    <location>
        <begin position="242"/>
        <end position="341"/>
    </location>
</feature>
<dbReference type="PANTHER" id="PTHR47894:SF1">
    <property type="entry name" value="HTH-TYPE TRANSCRIPTIONAL REGULATOR VQSM"/>
    <property type="match status" value="1"/>
</dbReference>
<dbReference type="PROSITE" id="PS01124">
    <property type="entry name" value="HTH_ARAC_FAMILY_2"/>
    <property type="match status" value="1"/>
</dbReference>
<evidence type="ECO:0000256" key="2">
    <source>
        <dbReference type="ARBA" id="ARBA00023125"/>
    </source>
</evidence>
<dbReference type="InterPro" id="IPR032687">
    <property type="entry name" value="AraC-type_N"/>
</dbReference>
<proteinExistence type="predicted"/>
<dbReference type="Gene3D" id="1.10.10.60">
    <property type="entry name" value="Homeodomain-like"/>
    <property type="match status" value="1"/>
</dbReference>
<dbReference type="GO" id="GO:0000976">
    <property type="term" value="F:transcription cis-regulatory region binding"/>
    <property type="evidence" value="ECO:0007669"/>
    <property type="project" value="TreeGrafter"/>
</dbReference>
<protein>
    <submittedName>
        <fullName evidence="5">Helix-turn-helix domain-containing protein</fullName>
    </submittedName>
</protein>
<evidence type="ECO:0000259" key="4">
    <source>
        <dbReference type="PROSITE" id="PS01124"/>
    </source>
</evidence>
<dbReference type="OrthoDB" id="6194859at2"/>
<dbReference type="InterPro" id="IPR009057">
    <property type="entry name" value="Homeodomain-like_sf"/>
</dbReference>
<dbReference type="GO" id="GO:0003700">
    <property type="term" value="F:DNA-binding transcription factor activity"/>
    <property type="evidence" value="ECO:0007669"/>
    <property type="project" value="InterPro"/>
</dbReference>
<dbReference type="SUPFAM" id="SSF46689">
    <property type="entry name" value="Homeodomain-like"/>
    <property type="match status" value="1"/>
</dbReference>
<name>A0A3L7DW47_9GAMM</name>
<dbReference type="EMBL" id="QRAN01000044">
    <property type="protein sequence ID" value="RLQ20171.1"/>
    <property type="molecule type" value="Genomic_DNA"/>
</dbReference>
<evidence type="ECO:0000313" key="6">
    <source>
        <dbReference type="Proteomes" id="UP000265509"/>
    </source>
</evidence>
<comment type="caution">
    <text evidence="5">The sequence shown here is derived from an EMBL/GenBank/DDBJ whole genome shotgun (WGS) entry which is preliminary data.</text>
</comment>
<dbReference type="Proteomes" id="UP000265509">
    <property type="component" value="Unassembled WGS sequence"/>
</dbReference>
<reference evidence="5 6" key="1">
    <citation type="submission" date="2018-07" db="EMBL/GenBank/DDBJ databases">
        <title>Halioglobus sp. genome submission.</title>
        <authorList>
            <person name="Ye M.-Q."/>
            <person name="Du Z.-J."/>
        </authorList>
    </citation>
    <scope>NUCLEOTIDE SEQUENCE [LARGE SCALE GENOMIC DNA]</scope>
    <source>
        <strain evidence="5 6">U0301</strain>
    </source>
</reference>
<dbReference type="PANTHER" id="PTHR47894">
    <property type="entry name" value="HTH-TYPE TRANSCRIPTIONAL REGULATOR GADX"/>
    <property type="match status" value="1"/>
</dbReference>
<dbReference type="Pfam" id="PF12625">
    <property type="entry name" value="Arabinose_bd"/>
    <property type="match status" value="1"/>
</dbReference>
<keyword evidence="2" id="KW-0238">DNA-binding</keyword>
<keyword evidence="3" id="KW-0804">Transcription</keyword>
<evidence type="ECO:0000313" key="5">
    <source>
        <dbReference type="EMBL" id="RLQ20171.1"/>
    </source>
</evidence>
<dbReference type="SMART" id="SM00342">
    <property type="entry name" value="HTH_ARAC"/>
    <property type="match status" value="1"/>
</dbReference>
<dbReference type="PRINTS" id="PR00032">
    <property type="entry name" value="HTHARAC"/>
</dbReference>
<dbReference type="GO" id="GO:0005829">
    <property type="term" value="C:cytosol"/>
    <property type="evidence" value="ECO:0007669"/>
    <property type="project" value="TreeGrafter"/>
</dbReference>
<keyword evidence="6" id="KW-1185">Reference proteome</keyword>
<evidence type="ECO:0000256" key="3">
    <source>
        <dbReference type="ARBA" id="ARBA00023163"/>
    </source>
</evidence>
<organism evidence="5 6">
    <name type="scientific">Seongchinamella sediminis</name>
    <dbReference type="NCBI Taxonomy" id="2283635"/>
    <lineage>
        <taxon>Bacteria</taxon>
        <taxon>Pseudomonadati</taxon>
        <taxon>Pseudomonadota</taxon>
        <taxon>Gammaproteobacteria</taxon>
        <taxon>Cellvibrionales</taxon>
        <taxon>Halieaceae</taxon>
        <taxon>Seongchinamella</taxon>
    </lineage>
</organism>
<dbReference type="Pfam" id="PF12833">
    <property type="entry name" value="HTH_18"/>
    <property type="match status" value="1"/>
</dbReference>